<dbReference type="SUPFAM" id="SSF50022">
    <property type="entry name" value="ISP domain"/>
    <property type="match status" value="1"/>
</dbReference>
<reference evidence="1" key="1">
    <citation type="submission" date="2018-05" db="EMBL/GenBank/DDBJ databases">
        <authorList>
            <person name="Lanie J.A."/>
            <person name="Ng W.-L."/>
            <person name="Kazmierczak K.M."/>
            <person name="Andrzejewski T.M."/>
            <person name="Davidsen T.M."/>
            <person name="Wayne K.J."/>
            <person name="Tettelin H."/>
            <person name="Glass J.I."/>
            <person name="Rusch D."/>
            <person name="Podicherti R."/>
            <person name="Tsui H.-C.T."/>
            <person name="Winkler M.E."/>
        </authorList>
    </citation>
    <scope>NUCLEOTIDE SEQUENCE</scope>
</reference>
<protein>
    <recommendedName>
        <fullName evidence="2">Rieske domain-containing protein</fullName>
    </recommendedName>
</protein>
<dbReference type="GO" id="GO:0051537">
    <property type="term" value="F:2 iron, 2 sulfur cluster binding"/>
    <property type="evidence" value="ECO:0007669"/>
    <property type="project" value="InterPro"/>
</dbReference>
<dbReference type="AlphaFoldDB" id="A0A381WHH3"/>
<evidence type="ECO:0008006" key="2">
    <source>
        <dbReference type="Google" id="ProtNLM"/>
    </source>
</evidence>
<dbReference type="Gene3D" id="2.102.10.10">
    <property type="entry name" value="Rieske [2Fe-2S] iron-sulphur domain"/>
    <property type="match status" value="1"/>
</dbReference>
<organism evidence="1">
    <name type="scientific">marine metagenome</name>
    <dbReference type="NCBI Taxonomy" id="408172"/>
    <lineage>
        <taxon>unclassified sequences</taxon>
        <taxon>metagenomes</taxon>
        <taxon>ecological metagenomes</taxon>
    </lineage>
</organism>
<accession>A0A381WHH3</accession>
<sequence>MSKVKISEINDAPLEGSGKQINLTHPLTEMKYVLAIFCVEEKYYAMTDECRMCGGSLGRLPDLRGMFAACSRDQCLWNIRRGSCKFDRSSVTPTYRVSVMEDGLYIEI</sequence>
<dbReference type="EMBL" id="UINC01011832">
    <property type="protein sequence ID" value="SVA51965.1"/>
    <property type="molecule type" value="Genomic_DNA"/>
</dbReference>
<proteinExistence type="predicted"/>
<gene>
    <name evidence="1" type="ORF">METZ01_LOCUS104819</name>
</gene>
<name>A0A381WHH3_9ZZZZ</name>
<dbReference type="InterPro" id="IPR036922">
    <property type="entry name" value="Rieske_2Fe-2S_sf"/>
</dbReference>
<evidence type="ECO:0000313" key="1">
    <source>
        <dbReference type="EMBL" id="SVA51965.1"/>
    </source>
</evidence>